<keyword evidence="3 7" id="KW-0812">Transmembrane</keyword>
<dbReference type="NCBIfam" id="TIGR01065">
    <property type="entry name" value="hlyIII"/>
    <property type="match status" value="1"/>
</dbReference>
<dbReference type="GO" id="GO:0005886">
    <property type="term" value="C:plasma membrane"/>
    <property type="evidence" value="ECO:0007669"/>
    <property type="project" value="UniProtKB-SubCell"/>
</dbReference>
<keyword evidence="5 7" id="KW-0472">Membrane</keyword>
<sequence>MKAIKNFFTFEPMAELPEWLDPAEELVNTLTHFVGALASIPALIMLVIKSVQIGDISLIIGNTIFGISLNILYWNSTLYHWVKSDKLKLITRYGDHVSIYILIAGSYTPLTLVTLKGTAGYVMLAVIWTIAIIGTFLKILHFDGFWKLQLLFYIGMGWVCIFSIKDLYQNLPTRGLYWLVIGGLFYTMGTYFFAKDSRIPFFHAVWHLYVLMGSVSHFVVMYQYCRPK</sequence>
<feature type="transmembrane region" description="Helical" evidence="7">
    <location>
        <begin position="55"/>
        <end position="76"/>
    </location>
</feature>
<dbReference type="EMBL" id="MLAK01000980">
    <property type="protein sequence ID" value="OHS99934.1"/>
    <property type="molecule type" value="Genomic_DNA"/>
</dbReference>
<feature type="transmembrane region" description="Helical" evidence="7">
    <location>
        <begin position="122"/>
        <end position="140"/>
    </location>
</feature>
<dbReference type="PANTHER" id="PTHR20855:SF3">
    <property type="entry name" value="LD03007P"/>
    <property type="match status" value="1"/>
</dbReference>
<reference evidence="8" key="1">
    <citation type="submission" date="2016-10" db="EMBL/GenBank/DDBJ databases">
        <authorList>
            <person name="Benchimol M."/>
            <person name="Almeida L.G."/>
            <person name="Vasconcelos A.T."/>
            <person name="Perreira-Neves A."/>
            <person name="Rosa I.A."/>
            <person name="Tasca T."/>
            <person name="Bogo M.R."/>
            <person name="de Souza W."/>
        </authorList>
    </citation>
    <scope>NUCLEOTIDE SEQUENCE [LARGE SCALE GENOMIC DNA]</scope>
    <source>
        <strain evidence="8">K</strain>
    </source>
</reference>
<keyword evidence="9" id="KW-1185">Reference proteome</keyword>
<evidence type="ECO:0000256" key="1">
    <source>
        <dbReference type="ARBA" id="ARBA00004651"/>
    </source>
</evidence>
<evidence type="ECO:0000256" key="4">
    <source>
        <dbReference type="ARBA" id="ARBA00022989"/>
    </source>
</evidence>
<dbReference type="RefSeq" id="XP_068353071.1">
    <property type="nucleotide sequence ID" value="XM_068509137.1"/>
</dbReference>
<dbReference type="OrthoDB" id="186812at2759"/>
<keyword evidence="2" id="KW-1003">Cell membrane</keyword>
<gene>
    <name evidence="8" type="ORF">TRFO_33536</name>
</gene>
<organism evidence="8 9">
    <name type="scientific">Tritrichomonas foetus</name>
    <dbReference type="NCBI Taxonomy" id="1144522"/>
    <lineage>
        <taxon>Eukaryota</taxon>
        <taxon>Metamonada</taxon>
        <taxon>Parabasalia</taxon>
        <taxon>Tritrichomonadida</taxon>
        <taxon>Tritrichomonadidae</taxon>
        <taxon>Tritrichomonas</taxon>
    </lineage>
</organism>
<dbReference type="VEuPathDB" id="TrichDB:TRFO_33536"/>
<dbReference type="GO" id="GO:0046872">
    <property type="term" value="F:metal ion binding"/>
    <property type="evidence" value="ECO:0007669"/>
    <property type="project" value="UniProtKB-KW"/>
</dbReference>
<feature type="transmembrane region" description="Helical" evidence="7">
    <location>
        <begin position="96"/>
        <end position="115"/>
    </location>
</feature>
<evidence type="ECO:0000256" key="6">
    <source>
        <dbReference type="PIRSR" id="PIRSR604254-1"/>
    </source>
</evidence>
<dbReference type="Pfam" id="PF03006">
    <property type="entry name" value="HlyIII"/>
    <property type="match status" value="1"/>
</dbReference>
<dbReference type="PANTHER" id="PTHR20855">
    <property type="entry name" value="ADIPOR/PROGESTIN RECEPTOR-RELATED"/>
    <property type="match status" value="1"/>
</dbReference>
<dbReference type="GeneID" id="94843841"/>
<dbReference type="AlphaFoldDB" id="A0A1J4JLG0"/>
<feature type="binding site" evidence="6">
    <location>
        <position position="203"/>
    </location>
    <ligand>
        <name>Zn(2+)</name>
        <dbReference type="ChEBI" id="CHEBI:29105"/>
    </ligand>
</feature>
<protein>
    <submittedName>
        <fullName evidence="8">Hemolysin-3</fullName>
    </submittedName>
</protein>
<evidence type="ECO:0000256" key="2">
    <source>
        <dbReference type="ARBA" id="ARBA00022475"/>
    </source>
</evidence>
<feature type="binding site" evidence="6">
    <location>
        <position position="80"/>
    </location>
    <ligand>
        <name>Zn(2+)</name>
        <dbReference type="ChEBI" id="CHEBI:29105"/>
    </ligand>
</feature>
<dbReference type="Proteomes" id="UP000179807">
    <property type="component" value="Unassembled WGS sequence"/>
</dbReference>
<evidence type="ECO:0000313" key="8">
    <source>
        <dbReference type="EMBL" id="OHS99934.1"/>
    </source>
</evidence>
<evidence type="ECO:0000256" key="5">
    <source>
        <dbReference type="ARBA" id="ARBA00023136"/>
    </source>
</evidence>
<accession>A0A1J4JLG0</accession>
<dbReference type="InterPro" id="IPR005744">
    <property type="entry name" value="Hy-lIII"/>
</dbReference>
<feature type="transmembrane region" description="Helical" evidence="7">
    <location>
        <begin position="146"/>
        <end position="164"/>
    </location>
</feature>
<dbReference type="GO" id="GO:0140911">
    <property type="term" value="F:pore-forming activity"/>
    <property type="evidence" value="ECO:0007669"/>
    <property type="project" value="InterPro"/>
</dbReference>
<keyword evidence="6" id="KW-0862">Zinc</keyword>
<feature type="transmembrane region" description="Helical" evidence="7">
    <location>
        <begin position="206"/>
        <end position="225"/>
    </location>
</feature>
<evidence type="ECO:0000256" key="7">
    <source>
        <dbReference type="SAM" id="Phobius"/>
    </source>
</evidence>
<keyword evidence="4 7" id="KW-1133">Transmembrane helix</keyword>
<feature type="transmembrane region" description="Helical" evidence="7">
    <location>
        <begin position="176"/>
        <end position="194"/>
    </location>
</feature>
<comment type="subcellular location">
    <subcellularLocation>
        <location evidence="1">Cell membrane</location>
        <topology evidence="1">Multi-pass membrane protein</topology>
    </subcellularLocation>
</comment>
<proteinExistence type="predicted"/>
<evidence type="ECO:0000313" key="9">
    <source>
        <dbReference type="Proteomes" id="UP000179807"/>
    </source>
</evidence>
<evidence type="ECO:0000256" key="3">
    <source>
        <dbReference type="ARBA" id="ARBA00022692"/>
    </source>
</evidence>
<keyword evidence="6" id="KW-0479">Metal-binding</keyword>
<feature type="binding site" evidence="6">
    <location>
        <position position="207"/>
    </location>
    <ligand>
        <name>Zn(2+)</name>
        <dbReference type="ChEBI" id="CHEBI:29105"/>
    </ligand>
</feature>
<comment type="caution">
    <text evidence="8">The sequence shown here is derived from an EMBL/GenBank/DDBJ whole genome shotgun (WGS) entry which is preliminary data.</text>
</comment>
<dbReference type="InterPro" id="IPR004254">
    <property type="entry name" value="AdipoR/HlyIII-related"/>
</dbReference>
<feature type="transmembrane region" description="Helical" evidence="7">
    <location>
        <begin position="29"/>
        <end position="48"/>
    </location>
</feature>
<name>A0A1J4JLG0_9EUKA</name>